<accession>C5KSW2</accession>
<dbReference type="Proteomes" id="UP000007800">
    <property type="component" value="Unassembled WGS sequence"/>
</dbReference>
<dbReference type="EMBL" id="GG676168">
    <property type="protein sequence ID" value="EER12312.1"/>
    <property type="molecule type" value="Genomic_DNA"/>
</dbReference>
<protein>
    <submittedName>
        <fullName evidence="2">Uncharacterized protein</fullName>
    </submittedName>
</protein>
<dbReference type="AlphaFoldDB" id="C5KSW2"/>
<evidence type="ECO:0000313" key="3">
    <source>
        <dbReference type="Proteomes" id="UP000007800"/>
    </source>
</evidence>
<keyword evidence="3" id="KW-1185">Reference proteome</keyword>
<reference evidence="2 3" key="1">
    <citation type="submission" date="2008-07" db="EMBL/GenBank/DDBJ databases">
        <authorList>
            <person name="El-Sayed N."/>
            <person name="Caler E."/>
            <person name="Inman J."/>
            <person name="Amedeo P."/>
            <person name="Hass B."/>
            <person name="Wortman J."/>
        </authorList>
    </citation>
    <scope>NUCLEOTIDE SEQUENCE [LARGE SCALE GENOMIC DNA]</scope>
    <source>
        <strain evidence="3">ATCC 50983 / TXsc</strain>
    </source>
</reference>
<organism evidence="3">
    <name type="scientific">Perkinsus marinus (strain ATCC 50983 / TXsc)</name>
    <dbReference type="NCBI Taxonomy" id="423536"/>
    <lineage>
        <taxon>Eukaryota</taxon>
        <taxon>Sar</taxon>
        <taxon>Alveolata</taxon>
        <taxon>Perkinsozoa</taxon>
        <taxon>Perkinsea</taxon>
        <taxon>Perkinsida</taxon>
        <taxon>Perkinsidae</taxon>
        <taxon>Perkinsus</taxon>
    </lineage>
</organism>
<dbReference type="InParanoid" id="C5KSW2"/>
<dbReference type="GeneID" id="9057359"/>
<evidence type="ECO:0000256" key="1">
    <source>
        <dbReference type="SAM" id="MobiDB-lite"/>
    </source>
</evidence>
<sequence length="281" mass="29829">MWGNSRIVNFMCRWSPGGDDEGQSRLASIAGYGSSESTRSEAAGRVIGDTKPSRGSGRSWRRTGEDWSGHQNLICVELGEATVAPQTLVPIDADNRSHFEVEAPVSAVTMNAHYTTPLLGAAEYRTETASCSANALDDASVEEKEDKLPIAPPDRAASSQADVVQSRQDNIVEHVELPIAAFSSVDEGPARETADELAKAMTSEGLKAESDAQGLLWNAGDRARAVGAGFCDGGLAQLVALAAPETRKLLGVYQSDETTIEEAINDLTEWLAEGPLDGVLL</sequence>
<feature type="region of interest" description="Disordered" evidence="1">
    <location>
        <begin position="138"/>
        <end position="159"/>
    </location>
</feature>
<evidence type="ECO:0000313" key="2">
    <source>
        <dbReference type="EMBL" id="EER12312.1"/>
    </source>
</evidence>
<proteinExistence type="predicted"/>
<gene>
    <name evidence="2" type="ORF">Pmar_PMAR001109</name>
</gene>
<feature type="region of interest" description="Disordered" evidence="1">
    <location>
        <begin position="31"/>
        <end position="65"/>
    </location>
</feature>
<name>C5KSW2_PERM5</name>
<dbReference type="RefSeq" id="XP_002780517.1">
    <property type="nucleotide sequence ID" value="XM_002780471.1"/>
</dbReference>